<reference evidence="2 3" key="1">
    <citation type="submission" date="2024-04" db="EMBL/GenBank/DDBJ databases">
        <authorList>
            <person name="Cremers G."/>
        </authorList>
    </citation>
    <scope>NUCLEOTIDE SEQUENCE [LARGE SCALE GENOMIC DNA]</scope>
    <source>
        <strain evidence="2">MeCH1-AG</strain>
    </source>
</reference>
<dbReference type="Proteomes" id="UP001497493">
    <property type="component" value="Chromosome"/>
</dbReference>
<protein>
    <submittedName>
        <fullName evidence="2">Uncharacterized protein</fullName>
    </submittedName>
</protein>
<dbReference type="RefSeq" id="WP_348757712.1">
    <property type="nucleotide sequence ID" value="NZ_OZ026884.1"/>
</dbReference>
<keyword evidence="3" id="KW-1185">Reference proteome</keyword>
<keyword evidence="1" id="KW-0732">Signal</keyword>
<name>A0ABM9NKM2_9GAMM</name>
<proteinExistence type="predicted"/>
<accession>A0ABM9NKM2</accession>
<evidence type="ECO:0000256" key="1">
    <source>
        <dbReference type="SAM" id="SignalP"/>
    </source>
</evidence>
<feature type="chain" id="PRO_5046376300" evidence="1">
    <location>
        <begin position="22"/>
        <end position="111"/>
    </location>
</feature>
<sequence length="111" mass="10659">MKYLSAFAGVSLLAAAAAANAGEAVALSDGQLDNVTAGLAGVYAGALQALATGTTTASDSKVLGVVDLTGAVYKFPTVSLDVTSTTVAQNVVLGASAASATQATLTTALGH</sequence>
<evidence type="ECO:0000313" key="2">
    <source>
        <dbReference type="EMBL" id="CAL1241188.1"/>
    </source>
</evidence>
<feature type="signal peptide" evidence="1">
    <location>
        <begin position="1"/>
        <end position="21"/>
    </location>
</feature>
<organism evidence="2 3">
    <name type="scientific">Candidatus Methylocalor cossyra</name>
    <dbReference type="NCBI Taxonomy" id="3108543"/>
    <lineage>
        <taxon>Bacteria</taxon>
        <taxon>Pseudomonadati</taxon>
        <taxon>Pseudomonadota</taxon>
        <taxon>Gammaproteobacteria</taxon>
        <taxon>Methylococcales</taxon>
        <taxon>Methylococcaceae</taxon>
        <taxon>Candidatus Methylocalor</taxon>
    </lineage>
</organism>
<gene>
    <name evidence="2" type="ORF">MECH1_V1_2412</name>
</gene>
<dbReference type="EMBL" id="OZ026884">
    <property type="protein sequence ID" value="CAL1241188.1"/>
    <property type="molecule type" value="Genomic_DNA"/>
</dbReference>
<evidence type="ECO:0000313" key="3">
    <source>
        <dbReference type="Proteomes" id="UP001497493"/>
    </source>
</evidence>